<reference evidence="2 3" key="1">
    <citation type="journal article" date="2011" name="J. Bacteriol.">
        <title>Complete genome sequence of seawater bacterium Glaciecola nitratireducens FR1064T.</title>
        <authorList>
            <person name="Bian F."/>
            <person name="Qin Q.L."/>
            <person name="Xie B.B."/>
            <person name="Shu Y.L."/>
            <person name="Zhang X.Y."/>
            <person name="Yu Y."/>
            <person name="Chen B."/>
            <person name="Chen X.L."/>
            <person name="Zhou B.C."/>
            <person name="Zhang Y.Z."/>
        </authorList>
    </citation>
    <scope>NUCLEOTIDE SEQUENCE [LARGE SCALE GENOMIC DNA]</scope>
    <source>
        <strain evidence="3">JCM 12485 / KCTC 12276 / FR1064</strain>
    </source>
</reference>
<dbReference type="STRING" id="1085623.GNIT_0803"/>
<dbReference type="OrthoDB" id="6397557at2"/>
<feature type="signal peptide" evidence="1">
    <location>
        <begin position="1"/>
        <end position="21"/>
    </location>
</feature>
<dbReference type="AlphaFoldDB" id="G4QJ79"/>
<dbReference type="Proteomes" id="UP000009282">
    <property type="component" value="Chromosome"/>
</dbReference>
<evidence type="ECO:0000313" key="2">
    <source>
        <dbReference type="EMBL" id="AEP28947.1"/>
    </source>
</evidence>
<proteinExistence type="predicted"/>
<protein>
    <recommendedName>
        <fullName evidence="4">Secreted protein</fullName>
    </recommendedName>
</protein>
<accession>G4QJ79</accession>
<keyword evidence="3" id="KW-1185">Reference proteome</keyword>
<evidence type="ECO:0000256" key="1">
    <source>
        <dbReference type="SAM" id="SignalP"/>
    </source>
</evidence>
<dbReference type="InterPro" id="IPR021307">
    <property type="entry name" value="DUF2884"/>
</dbReference>
<organism evidence="2 3">
    <name type="scientific">Glaciecola nitratireducens (strain JCM 12485 / KCTC 12276 / FR1064)</name>
    <dbReference type="NCBI Taxonomy" id="1085623"/>
    <lineage>
        <taxon>Bacteria</taxon>
        <taxon>Pseudomonadati</taxon>
        <taxon>Pseudomonadota</taxon>
        <taxon>Gammaproteobacteria</taxon>
        <taxon>Alteromonadales</taxon>
        <taxon>Alteromonadaceae</taxon>
        <taxon>Brumicola</taxon>
    </lineage>
</organism>
<evidence type="ECO:0008006" key="4">
    <source>
        <dbReference type="Google" id="ProtNLM"/>
    </source>
</evidence>
<dbReference type="HOGENOM" id="CLU_087938_0_0_6"/>
<dbReference type="eggNOG" id="ENOG5032RF1">
    <property type="taxonomic scope" value="Bacteria"/>
</dbReference>
<dbReference type="RefSeq" id="WP_014107822.1">
    <property type="nucleotide sequence ID" value="NC_016041.1"/>
</dbReference>
<feature type="chain" id="PRO_5003467607" description="Secreted protein" evidence="1">
    <location>
        <begin position="22"/>
        <end position="263"/>
    </location>
</feature>
<evidence type="ECO:0000313" key="3">
    <source>
        <dbReference type="Proteomes" id="UP000009282"/>
    </source>
</evidence>
<gene>
    <name evidence="2" type="ordered locus">GNIT_0803</name>
</gene>
<sequence>MKKTIATTIGLCALTAFNASAAQYHSEQCDINLNGDLRFAEKTLTVKTTADEEVKITDSYMVYLDGKKLSLSAEETKWIQDYYQGIEQSIPQVMTVAAEGVKIANYAVSEVLRGFLGEQSKVASQLEIKLDDLYSKLTKHVYQNPESLTFDSAKLQTELGLGPDFDAEVDLIVSDVMEKAMGEFLVQMGRSMLNGEGSMESFEQRMSKMGDDIESKVESQTDGIEKEAKVLCEMLTTIDASESNVQKIKGLSKVDIVSKSKNA</sequence>
<keyword evidence="1" id="KW-0732">Signal</keyword>
<name>G4QJ79_GLANF</name>
<dbReference type="EMBL" id="CP003060">
    <property type="protein sequence ID" value="AEP28947.1"/>
    <property type="molecule type" value="Genomic_DNA"/>
</dbReference>
<dbReference type="KEGG" id="gni:GNIT_0803"/>
<dbReference type="Pfam" id="PF11101">
    <property type="entry name" value="DUF2884"/>
    <property type="match status" value="1"/>
</dbReference>